<gene>
    <name evidence="2" type="ORF">BDA96_06G125700</name>
</gene>
<organism evidence="2 3">
    <name type="scientific">Sorghum bicolor</name>
    <name type="common">Sorghum</name>
    <name type="synonym">Sorghum vulgare</name>
    <dbReference type="NCBI Taxonomy" id="4558"/>
    <lineage>
        <taxon>Eukaryota</taxon>
        <taxon>Viridiplantae</taxon>
        <taxon>Streptophyta</taxon>
        <taxon>Embryophyta</taxon>
        <taxon>Tracheophyta</taxon>
        <taxon>Spermatophyta</taxon>
        <taxon>Magnoliopsida</taxon>
        <taxon>Liliopsida</taxon>
        <taxon>Poales</taxon>
        <taxon>Poaceae</taxon>
        <taxon>PACMAD clade</taxon>
        <taxon>Panicoideae</taxon>
        <taxon>Andropogonodae</taxon>
        <taxon>Andropogoneae</taxon>
        <taxon>Sorghinae</taxon>
        <taxon>Sorghum</taxon>
    </lineage>
</organism>
<dbReference type="PANTHER" id="PTHR46932:SF4">
    <property type="entry name" value="ATFP4"/>
    <property type="match status" value="1"/>
</dbReference>
<dbReference type="Proteomes" id="UP000807115">
    <property type="component" value="Chromosome 6"/>
</dbReference>
<name>A0A921UC44_SORBI</name>
<accession>A0A921UC44</accession>
<reference evidence="2" key="1">
    <citation type="journal article" date="2019" name="BMC Genomics">
        <title>A new reference genome for Sorghum bicolor reveals high levels of sequence similarity between sweet and grain genotypes: implications for the genetics of sugar metabolism.</title>
        <authorList>
            <person name="Cooper E.A."/>
            <person name="Brenton Z.W."/>
            <person name="Flinn B.S."/>
            <person name="Jenkins J."/>
            <person name="Shu S."/>
            <person name="Flowers D."/>
            <person name="Luo F."/>
            <person name="Wang Y."/>
            <person name="Xia P."/>
            <person name="Barry K."/>
            <person name="Daum C."/>
            <person name="Lipzen A."/>
            <person name="Yoshinaga Y."/>
            <person name="Schmutz J."/>
            <person name="Saski C."/>
            <person name="Vermerris W."/>
            <person name="Kresovich S."/>
        </authorList>
    </citation>
    <scope>NUCLEOTIDE SEQUENCE</scope>
</reference>
<feature type="region of interest" description="Disordered" evidence="1">
    <location>
        <begin position="76"/>
        <end position="116"/>
    </location>
</feature>
<reference evidence="2" key="2">
    <citation type="submission" date="2020-10" db="EMBL/GenBank/DDBJ databases">
        <authorList>
            <person name="Cooper E.A."/>
            <person name="Brenton Z.W."/>
            <person name="Flinn B.S."/>
            <person name="Jenkins J."/>
            <person name="Shu S."/>
            <person name="Flowers D."/>
            <person name="Luo F."/>
            <person name="Wang Y."/>
            <person name="Xia P."/>
            <person name="Barry K."/>
            <person name="Daum C."/>
            <person name="Lipzen A."/>
            <person name="Yoshinaga Y."/>
            <person name="Schmutz J."/>
            <person name="Saski C."/>
            <person name="Vermerris W."/>
            <person name="Kresovich S."/>
        </authorList>
    </citation>
    <scope>NUCLEOTIDE SEQUENCE</scope>
</reference>
<evidence type="ECO:0000256" key="1">
    <source>
        <dbReference type="SAM" id="MobiDB-lite"/>
    </source>
</evidence>
<dbReference type="OMA" id="TTGCHIM"/>
<dbReference type="Gene3D" id="3.30.70.100">
    <property type="match status" value="1"/>
</dbReference>
<dbReference type="Gramene" id="EES12328">
    <property type="protein sequence ID" value="EES12328"/>
    <property type="gene ID" value="SORBI_3006G113500"/>
</dbReference>
<dbReference type="InterPro" id="IPR042885">
    <property type="entry name" value="HIPP47/16"/>
</dbReference>
<dbReference type="PANTHER" id="PTHR46932">
    <property type="entry name" value="HEAVY METAL-ASSOCIATED ISOPRENYLATED PLANT PROTEIN 47"/>
    <property type="match status" value="1"/>
</dbReference>
<evidence type="ECO:0000313" key="3">
    <source>
        <dbReference type="Proteomes" id="UP000807115"/>
    </source>
</evidence>
<proteinExistence type="predicted"/>
<dbReference type="EMBL" id="CM027685">
    <property type="protein sequence ID" value="KAG0526209.1"/>
    <property type="molecule type" value="Genomic_DNA"/>
</dbReference>
<comment type="caution">
    <text evidence="2">The sequence shown here is derived from an EMBL/GenBank/DDBJ whole genome shotgun (WGS) entry which is preliminary data.</text>
</comment>
<sequence>MSKQKTVIRLGEPNAKNRSKAMQLASKSVGVNSVAIIGDAKDQLEVVGESVDIPCLINHLRKKACRADIVVVEEVKDKKKEEEEKKKKEEEAAKKKKAEEEKKKADEDKKKAEEDKKKAEEELRKLCTCPPPCTGYYGRPLPTVFCEDQPGLCHIL</sequence>
<evidence type="ECO:0008006" key="4">
    <source>
        <dbReference type="Google" id="ProtNLM"/>
    </source>
</evidence>
<dbReference type="AlphaFoldDB" id="A0A921UC44"/>
<evidence type="ECO:0000313" key="2">
    <source>
        <dbReference type="EMBL" id="KAG0526209.1"/>
    </source>
</evidence>
<protein>
    <recommendedName>
        <fullName evidence="4">HMA domain-containing protein</fullName>
    </recommendedName>
</protein>